<name>A0A9Q3H1M2_9BASI</name>
<protein>
    <submittedName>
        <fullName evidence="2">Uncharacterized protein</fullName>
    </submittedName>
</protein>
<feature type="region of interest" description="Disordered" evidence="1">
    <location>
        <begin position="86"/>
        <end position="105"/>
    </location>
</feature>
<proteinExistence type="predicted"/>
<gene>
    <name evidence="2" type="ORF">O181_027362</name>
</gene>
<evidence type="ECO:0000313" key="2">
    <source>
        <dbReference type="EMBL" id="MBW0487647.1"/>
    </source>
</evidence>
<comment type="caution">
    <text evidence="2">The sequence shown here is derived from an EMBL/GenBank/DDBJ whole genome shotgun (WGS) entry which is preliminary data.</text>
</comment>
<sequence length="379" mass="43578">MDTNTPTNAFESPAAPLGPEIQQMLVKIRNFQEKIMSSISTLKDDVDKLKLSLDVAKENQNKTSKCIEKSPPSARKSILKKAYGRAQLEPPPPMSTIKRKNKHEEVKPQTLLKNTHVKANTPRWHPLQMLEIDYTSEFKGVKEAFYAHIKSLWNIMEKNSLPTPPSEAYLVKLYRKFCNTSHIEDALQEQEGLSIDGKEDLHEFSKKQLQQVNLGKAFAIVHNFPKRYCRVIDDIAAHSDDEYPKQSKKYAICTFPYRSRQANIFFQKLDAMMAKEDKTNCSCLLVLPKVPVVSQNSDPPKQLPIDLYNVKWFKAQTEMCRRTIPDWNSVTFLENPEESLEGKVHPYEKLSDKGLNKRFHEAISKAYPMPAQNDHSEED</sequence>
<evidence type="ECO:0000313" key="3">
    <source>
        <dbReference type="Proteomes" id="UP000765509"/>
    </source>
</evidence>
<keyword evidence="3" id="KW-1185">Reference proteome</keyword>
<dbReference type="AlphaFoldDB" id="A0A9Q3H1M2"/>
<reference evidence="2" key="1">
    <citation type="submission" date="2021-03" db="EMBL/GenBank/DDBJ databases">
        <title>Draft genome sequence of rust myrtle Austropuccinia psidii MF-1, a brazilian biotype.</title>
        <authorList>
            <person name="Quecine M.C."/>
            <person name="Pachon D.M.R."/>
            <person name="Bonatelli M.L."/>
            <person name="Correr F.H."/>
            <person name="Franceschini L.M."/>
            <person name="Leite T.F."/>
            <person name="Margarido G.R.A."/>
            <person name="Almeida C.A."/>
            <person name="Ferrarezi J.A."/>
            <person name="Labate C.A."/>
        </authorList>
    </citation>
    <scope>NUCLEOTIDE SEQUENCE</scope>
    <source>
        <strain evidence="2">MF-1</strain>
    </source>
</reference>
<dbReference type="Proteomes" id="UP000765509">
    <property type="component" value="Unassembled WGS sequence"/>
</dbReference>
<accession>A0A9Q3H1M2</accession>
<organism evidence="2 3">
    <name type="scientific">Austropuccinia psidii MF-1</name>
    <dbReference type="NCBI Taxonomy" id="1389203"/>
    <lineage>
        <taxon>Eukaryota</taxon>
        <taxon>Fungi</taxon>
        <taxon>Dikarya</taxon>
        <taxon>Basidiomycota</taxon>
        <taxon>Pucciniomycotina</taxon>
        <taxon>Pucciniomycetes</taxon>
        <taxon>Pucciniales</taxon>
        <taxon>Sphaerophragmiaceae</taxon>
        <taxon>Austropuccinia</taxon>
    </lineage>
</organism>
<evidence type="ECO:0000256" key="1">
    <source>
        <dbReference type="SAM" id="MobiDB-lite"/>
    </source>
</evidence>
<dbReference type="EMBL" id="AVOT02009230">
    <property type="protein sequence ID" value="MBW0487647.1"/>
    <property type="molecule type" value="Genomic_DNA"/>
</dbReference>